<accession>T0ZXD2</accession>
<feature type="region of interest" description="Disordered" evidence="1">
    <location>
        <begin position="72"/>
        <end position="101"/>
    </location>
</feature>
<sequence>YGSVDEAGPGRIRLSNSRGIALVGEASAIHEAGTRVEAALRYVRGDFYVRHDIGTKEDLARRTEHIRQLLAPGTKASPLPLSVAPANAPPSSAASPEQMLG</sequence>
<reference evidence="2" key="2">
    <citation type="journal article" date="2014" name="ISME J.">
        <title>Microbial stratification in low pH oxic and suboxic macroscopic growths along an acid mine drainage.</title>
        <authorList>
            <person name="Mendez-Garcia C."/>
            <person name="Mesa V."/>
            <person name="Sprenger R.R."/>
            <person name="Richter M."/>
            <person name="Diez M.S."/>
            <person name="Solano J."/>
            <person name="Bargiela R."/>
            <person name="Golyshina O.V."/>
            <person name="Manteca A."/>
            <person name="Ramos J.L."/>
            <person name="Gallego J.R."/>
            <person name="Llorente I."/>
            <person name="Martins Dos Santos V.A."/>
            <person name="Jensen O.N."/>
            <person name="Pelaez A.I."/>
            <person name="Sanchez J."/>
            <person name="Ferrer M."/>
        </authorList>
    </citation>
    <scope>NUCLEOTIDE SEQUENCE</scope>
</reference>
<gene>
    <name evidence="2" type="ORF">B2A_12751</name>
</gene>
<proteinExistence type="predicted"/>
<protein>
    <submittedName>
        <fullName evidence="2">Phosphoribosylglycinamide synthetase, C domain protein</fullName>
    </submittedName>
</protein>
<name>T0ZXD2_9ZZZZ</name>
<dbReference type="EMBL" id="AUZZ01009197">
    <property type="protein sequence ID" value="EQD34555.1"/>
    <property type="molecule type" value="Genomic_DNA"/>
</dbReference>
<evidence type="ECO:0000256" key="1">
    <source>
        <dbReference type="SAM" id="MobiDB-lite"/>
    </source>
</evidence>
<reference evidence="2" key="1">
    <citation type="submission" date="2013-08" db="EMBL/GenBank/DDBJ databases">
        <authorList>
            <person name="Mendez C."/>
            <person name="Richter M."/>
            <person name="Ferrer M."/>
            <person name="Sanchez J."/>
        </authorList>
    </citation>
    <scope>NUCLEOTIDE SEQUENCE</scope>
</reference>
<feature type="compositionally biased region" description="Low complexity" evidence="1">
    <location>
        <begin position="76"/>
        <end position="101"/>
    </location>
</feature>
<dbReference type="AlphaFoldDB" id="T0ZXD2"/>
<organism evidence="2">
    <name type="scientific">mine drainage metagenome</name>
    <dbReference type="NCBI Taxonomy" id="410659"/>
    <lineage>
        <taxon>unclassified sequences</taxon>
        <taxon>metagenomes</taxon>
        <taxon>ecological metagenomes</taxon>
    </lineage>
</organism>
<feature type="non-terminal residue" evidence="2">
    <location>
        <position position="1"/>
    </location>
</feature>
<comment type="caution">
    <text evidence="2">The sequence shown here is derived from an EMBL/GenBank/DDBJ whole genome shotgun (WGS) entry which is preliminary data.</text>
</comment>
<evidence type="ECO:0000313" key="2">
    <source>
        <dbReference type="EMBL" id="EQD34555.1"/>
    </source>
</evidence>